<dbReference type="InterPro" id="IPR000515">
    <property type="entry name" value="MetI-like"/>
</dbReference>
<reference evidence="9 19" key="3">
    <citation type="submission" date="2018-04" db="EMBL/GenBank/DDBJ databases">
        <title>Subsurface microbial communities from deep shales in Ohio and West Virginia, USA.</title>
        <authorList>
            <person name="Wrighton K."/>
        </authorList>
    </citation>
    <scope>NUCLEOTIDE SEQUENCE [LARGE SCALE GENOMIC DNA]</scope>
    <source>
        <strain evidence="15 20">DSMZ 11287</strain>
        <strain evidence="9 19">MSL28</strain>
    </source>
</reference>
<evidence type="ECO:0000256" key="2">
    <source>
        <dbReference type="ARBA" id="ARBA00022448"/>
    </source>
</evidence>
<dbReference type="SUPFAM" id="SSF161098">
    <property type="entry name" value="MetI-like"/>
    <property type="match status" value="1"/>
</dbReference>
<dbReference type="Proteomes" id="UP000324896">
    <property type="component" value="Unassembled WGS sequence"/>
</dbReference>
<organism evidence="10 22">
    <name type="scientific">Halanaerobium congolense</name>
    <dbReference type="NCBI Taxonomy" id="54121"/>
    <lineage>
        <taxon>Bacteria</taxon>
        <taxon>Bacillati</taxon>
        <taxon>Bacillota</taxon>
        <taxon>Clostridia</taxon>
        <taxon>Halanaerobiales</taxon>
        <taxon>Halanaerobiaceae</taxon>
        <taxon>Halanaerobium</taxon>
    </lineage>
</organism>
<dbReference type="PROSITE" id="PS50928">
    <property type="entry name" value="ABC_TM1"/>
    <property type="match status" value="1"/>
</dbReference>
<evidence type="ECO:0000313" key="20">
    <source>
        <dbReference type="Proteomes" id="UP000295472"/>
    </source>
</evidence>
<accession>A0A1G6JNU3</accession>
<keyword evidence="3" id="KW-1003">Cell membrane</keyword>
<dbReference type="PANTHER" id="PTHR43163:SF6">
    <property type="entry name" value="DIPEPTIDE TRANSPORT SYSTEM PERMEASE PROTEIN DPPB-RELATED"/>
    <property type="match status" value="1"/>
</dbReference>
<feature type="transmembrane region" description="Helical" evidence="7">
    <location>
        <begin position="284"/>
        <end position="305"/>
    </location>
</feature>
<dbReference type="Gene3D" id="1.10.3720.10">
    <property type="entry name" value="MetI-like"/>
    <property type="match status" value="1"/>
</dbReference>
<dbReference type="Proteomes" id="UP000198612">
    <property type="component" value="Unassembled WGS sequence"/>
</dbReference>
<dbReference type="Proteomes" id="UP000295472">
    <property type="component" value="Unassembled WGS sequence"/>
</dbReference>
<evidence type="ECO:0000259" key="8">
    <source>
        <dbReference type="PROSITE" id="PS50928"/>
    </source>
</evidence>
<evidence type="ECO:0000313" key="9">
    <source>
        <dbReference type="EMBL" id="PXV65138.1"/>
    </source>
</evidence>
<dbReference type="AlphaFoldDB" id="A0A1G6JNU3"/>
<keyword evidence="4 7" id="KW-0812">Transmembrane</keyword>
<dbReference type="PANTHER" id="PTHR43163">
    <property type="entry name" value="DIPEPTIDE TRANSPORT SYSTEM PERMEASE PROTEIN DPPB-RELATED"/>
    <property type="match status" value="1"/>
</dbReference>
<evidence type="ECO:0000313" key="13">
    <source>
        <dbReference type="EMBL" id="SET20795.1"/>
    </source>
</evidence>
<gene>
    <name evidence="14" type="ORF">BY453_11347</name>
    <name evidence="15" type="ORF">C7954_10447</name>
    <name evidence="9" type="ORF">C8C78_11511</name>
    <name evidence="10" type="ORF">SAMN04488597_10383</name>
    <name evidence="11" type="ORF">SAMN04488598_1406</name>
    <name evidence="13" type="ORF">SAMN04515652_1406</name>
    <name evidence="12" type="ORF">SAMN04515654_10492</name>
</gene>
<evidence type="ECO:0000313" key="17">
    <source>
        <dbReference type="Proteomes" id="UP000198945"/>
    </source>
</evidence>
<evidence type="ECO:0000256" key="4">
    <source>
        <dbReference type="ARBA" id="ARBA00022692"/>
    </source>
</evidence>
<dbReference type="InterPro" id="IPR045621">
    <property type="entry name" value="BPD_transp_1_N"/>
</dbReference>
<dbReference type="Pfam" id="PF19300">
    <property type="entry name" value="BPD_transp_1_N"/>
    <property type="match status" value="1"/>
</dbReference>
<dbReference type="EMBL" id="SOAA01000013">
    <property type="protein sequence ID" value="TDS31091.1"/>
    <property type="molecule type" value="Genomic_DNA"/>
</dbReference>
<dbReference type="Pfam" id="PF00528">
    <property type="entry name" value="BPD_transp_1"/>
    <property type="match status" value="1"/>
</dbReference>
<evidence type="ECO:0000256" key="1">
    <source>
        <dbReference type="ARBA" id="ARBA00004651"/>
    </source>
</evidence>
<feature type="transmembrane region" description="Helical" evidence="7">
    <location>
        <begin position="178"/>
        <end position="197"/>
    </location>
</feature>
<dbReference type="EMBL" id="QICM01000015">
    <property type="protein sequence ID" value="PXV65138.1"/>
    <property type="molecule type" value="Genomic_DNA"/>
</dbReference>
<name>A0A1G6JNU3_9FIRM</name>
<dbReference type="EMBL" id="FOHG01000040">
    <property type="protein sequence ID" value="SET20795.1"/>
    <property type="molecule type" value="Genomic_DNA"/>
</dbReference>
<evidence type="ECO:0000313" key="19">
    <source>
        <dbReference type="Proteomes" id="UP000247389"/>
    </source>
</evidence>
<evidence type="ECO:0000256" key="7">
    <source>
        <dbReference type="RuleBase" id="RU363032"/>
    </source>
</evidence>
<evidence type="ECO:0000256" key="3">
    <source>
        <dbReference type="ARBA" id="ARBA00022475"/>
    </source>
</evidence>
<evidence type="ECO:0000313" key="21">
    <source>
        <dbReference type="Proteomes" id="UP000295758"/>
    </source>
</evidence>
<evidence type="ECO:0000313" key="18">
    <source>
        <dbReference type="Proteomes" id="UP000199519"/>
    </source>
</evidence>
<keyword evidence="6 7" id="KW-0472">Membrane</keyword>
<dbReference type="OrthoDB" id="9773221at2"/>
<dbReference type="InterPro" id="IPR035906">
    <property type="entry name" value="MetI-like_sf"/>
</dbReference>
<evidence type="ECO:0000313" key="15">
    <source>
        <dbReference type="EMBL" id="TDX46677.1"/>
    </source>
</evidence>
<dbReference type="Proteomes" id="UP000295758">
    <property type="component" value="Unassembled WGS sequence"/>
</dbReference>
<dbReference type="Proteomes" id="UP000247389">
    <property type="component" value="Unassembled WGS sequence"/>
</dbReference>
<evidence type="ECO:0000313" key="10">
    <source>
        <dbReference type="EMBL" id="SDC20409.1"/>
    </source>
</evidence>
<reference evidence="16 18" key="1">
    <citation type="submission" date="2016-10" db="EMBL/GenBank/DDBJ databases">
        <authorList>
            <person name="Varghese N."/>
            <person name="Submissions S."/>
        </authorList>
    </citation>
    <scope>NUCLEOTIDE SEQUENCE [LARGE SCALE GENOMIC DNA]</scope>
    <source>
        <strain evidence="10 22">WG10</strain>
        <strain evidence="11 18">WG2</strain>
        <strain evidence="13 16">WG5</strain>
    </source>
</reference>
<reference evidence="12 17" key="2">
    <citation type="submission" date="2016-10" db="EMBL/GenBank/DDBJ databases">
        <authorList>
            <person name="de Groot N.N."/>
        </authorList>
    </citation>
    <scope>NUCLEOTIDE SEQUENCE [LARGE SCALE GENOMIC DNA]</scope>
    <source>
        <strain evidence="12 17">WG7</strain>
    </source>
</reference>
<dbReference type="Proteomes" id="UP000198945">
    <property type="component" value="Unassembled WGS sequence"/>
</dbReference>
<dbReference type="CDD" id="cd06261">
    <property type="entry name" value="TM_PBP2"/>
    <property type="match status" value="1"/>
</dbReference>
<dbReference type="EMBL" id="SOEF01000004">
    <property type="protein sequence ID" value="TDX46677.1"/>
    <property type="molecule type" value="Genomic_DNA"/>
</dbReference>
<evidence type="ECO:0000256" key="5">
    <source>
        <dbReference type="ARBA" id="ARBA00022989"/>
    </source>
</evidence>
<sequence>MFAYIIKRLLWLIPVVIGVSLILFGIMQLVPGNPAAIMLGTNITPEAVAALNEKFGFNEPFYVRYFLMLKNFLTGELDSIYYGDKVINIIGRRMTATIELGSLSLIIAVLIAIPTGVIAAVKKNSLFDLFSMFIATIGISVPAFFTGIIFIYLFSVYFQILPSSGYGGRFWTLSGLRHLILPAFSLSTVMIASTSRLTRSSMLDIMKEDYLVTARSKGVAEKIIILKHAFRNALIPIITNIGNQLAMMFGGAILIESVFAWPGVGRLAVKAVEFRDQPLVFGSILILSMLYVVVNLMVDIIYVFINPRISYK</sequence>
<dbReference type="GO" id="GO:0005886">
    <property type="term" value="C:plasma membrane"/>
    <property type="evidence" value="ECO:0007669"/>
    <property type="project" value="UniProtKB-SubCell"/>
</dbReference>
<dbReference type="GO" id="GO:0055085">
    <property type="term" value="P:transmembrane transport"/>
    <property type="evidence" value="ECO:0007669"/>
    <property type="project" value="InterPro"/>
</dbReference>
<keyword evidence="18" id="KW-1185">Reference proteome</keyword>
<dbReference type="EMBL" id="FNEH01000004">
    <property type="protein sequence ID" value="SDI30803.1"/>
    <property type="molecule type" value="Genomic_DNA"/>
</dbReference>
<evidence type="ECO:0000313" key="12">
    <source>
        <dbReference type="EMBL" id="SDI30803.1"/>
    </source>
</evidence>
<comment type="similarity">
    <text evidence="7">Belongs to the binding-protein-dependent transport system permease family.</text>
</comment>
<feature type="domain" description="ABC transmembrane type-1" evidence="8">
    <location>
        <begin position="94"/>
        <end position="302"/>
    </location>
</feature>
<dbReference type="RefSeq" id="WP_073157322.1">
    <property type="nucleotide sequence ID" value="NZ_FMYT01000003.1"/>
</dbReference>
<comment type="subcellular location">
    <subcellularLocation>
        <location evidence="1 7">Cell membrane</location>
        <topology evidence="1 7">Multi-pass membrane protein</topology>
    </subcellularLocation>
</comment>
<dbReference type="EMBL" id="FMYT01000003">
    <property type="protein sequence ID" value="SDC20409.1"/>
    <property type="molecule type" value="Genomic_DNA"/>
</dbReference>
<dbReference type="EMBL" id="FNBJ01000040">
    <property type="protein sequence ID" value="SDG04101.1"/>
    <property type="molecule type" value="Genomic_DNA"/>
</dbReference>
<feature type="transmembrane region" description="Helical" evidence="7">
    <location>
        <begin position="100"/>
        <end position="121"/>
    </location>
</feature>
<protein>
    <submittedName>
        <fullName evidence="10">Peptide/nickel transport system permease protein</fullName>
    </submittedName>
</protein>
<proteinExistence type="inferred from homology"/>
<dbReference type="STRING" id="54121.SAMN04515653_10393"/>
<evidence type="ECO:0000313" key="16">
    <source>
        <dbReference type="Proteomes" id="UP000198612"/>
    </source>
</evidence>
<evidence type="ECO:0000313" key="11">
    <source>
        <dbReference type="EMBL" id="SDG04101.1"/>
    </source>
</evidence>
<evidence type="ECO:0000256" key="6">
    <source>
        <dbReference type="ARBA" id="ARBA00023136"/>
    </source>
</evidence>
<evidence type="ECO:0000313" key="14">
    <source>
        <dbReference type="EMBL" id="TDS31091.1"/>
    </source>
</evidence>
<evidence type="ECO:0000313" key="22">
    <source>
        <dbReference type="Proteomes" id="UP000324896"/>
    </source>
</evidence>
<keyword evidence="5 7" id="KW-1133">Transmembrane helix</keyword>
<keyword evidence="2 7" id="KW-0813">Transport</keyword>
<reference evidence="14 21" key="4">
    <citation type="submission" date="2019-03" db="EMBL/GenBank/DDBJ databases">
        <title>Deep subsurface shale carbon reservoir microbial communities from Ohio and West Virginia, USA.</title>
        <authorList>
            <person name="Wrighton K."/>
        </authorList>
    </citation>
    <scope>NUCLEOTIDE SEQUENCE [LARGE SCALE GENOMIC DNA]</scope>
    <source>
        <strain evidence="14 21">UTICA-S4D12</strain>
    </source>
</reference>
<dbReference type="Proteomes" id="UP000199519">
    <property type="component" value="Unassembled WGS sequence"/>
</dbReference>
<feature type="transmembrane region" description="Helical" evidence="7">
    <location>
        <begin position="133"/>
        <end position="158"/>
    </location>
</feature>
<feature type="transmembrane region" description="Helical" evidence="7">
    <location>
        <begin position="9"/>
        <end position="30"/>
    </location>
</feature>